<dbReference type="Gene3D" id="1.10.580.10">
    <property type="entry name" value="Citrate Synthase, domain 1"/>
    <property type="match status" value="1"/>
</dbReference>
<dbReference type="GO" id="GO:0005975">
    <property type="term" value="P:carbohydrate metabolic process"/>
    <property type="evidence" value="ECO:0007669"/>
    <property type="project" value="TreeGrafter"/>
</dbReference>
<evidence type="ECO:0000256" key="5">
    <source>
        <dbReference type="PIRNR" id="PIRNR001369"/>
    </source>
</evidence>
<evidence type="ECO:0000256" key="3">
    <source>
        <dbReference type="ARBA" id="ARBA00022679"/>
    </source>
</evidence>
<dbReference type="CDD" id="cd06118">
    <property type="entry name" value="citrate_synt_like_1"/>
    <property type="match status" value="1"/>
</dbReference>
<dbReference type="Proteomes" id="UP000620075">
    <property type="component" value="Unassembled WGS sequence"/>
</dbReference>
<dbReference type="PRINTS" id="PR00143">
    <property type="entry name" value="CITRTSNTHASE"/>
</dbReference>
<evidence type="ECO:0000256" key="1">
    <source>
        <dbReference type="ARBA" id="ARBA00005163"/>
    </source>
</evidence>
<gene>
    <name evidence="8" type="ORF">JF888_08310</name>
</gene>
<evidence type="ECO:0000313" key="9">
    <source>
        <dbReference type="Proteomes" id="UP000620075"/>
    </source>
</evidence>
<dbReference type="InterPro" id="IPR016143">
    <property type="entry name" value="Citrate_synth-like_sm_a-sub"/>
</dbReference>
<evidence type="ECO:0000313" key="8">
    <source>
        <dbReference type="EMBL" id="MBJ7603174.1"/>
    </source>
</evidence>
<organism evidence="8 9">
    <name type="scientific">Candidatus Dormiibacter inghamiae</name>
    <dbReference type="NCBI Taxonomy" id="3127013"/>
    <lineage>
        <taxon>Bacteria</taxon>
        <taxon>Bacillati</taxon>
        <taxon>Candidatus Dormiibacterota</taxon>
        <taxon>Candidatus Dormibacteria</taxon>
        <taxon>Candidatus Dormibacterales</taxon>
        <taxon>Candidatus Dormibacteraceae</taxon>
        <taxon>Candidatus Dormiibacter</taxon>
    </lineage>
</organism>
<dbReference type="GO" id="GO:0006099">
    <property type="term" value="P:tricarboxylic acid cycle"/>
    <property type="evidence" value="ECO:0007669"/>
    <property type="project" value="InterPro"/>
</dbReference>
<dbReference type="GO" id="GO:0005829">
    <property type="term" value="C:cytosol"/>
    <property type="evidence" value="ECO:0007669"/>
    <property type="project" value="TreeGrafter"/>
</dbReference>
<comment type="similarity">
    <text evidence="2 5 7">Belongs to the citrate synthase family.</text>
</comment>
<proteinExistence type="inferred from homology"/>
<sequence length="374" mass="40287">METVPFRPGLEGVVAAQTEISEVDGQNGRLIYRGGHLINELADRSYEAIAYLLWHGELPSQEQEAELKAQFAQHRGLNEQARAALAGLGADVDPMDALRTLLSAQTAAPGCPKPTLEEAVKITAVMPTEVAAFYRRVQGKEPIDPRSDLGHAANFVYMLEGKEPSPDRVRYLESYLVLLADHGLNASTFATRVTASTGSDLASAIVAGVAALKGPAHGGAATAAMVMLHQVGGADNAEKFVVDLLNTKGRLMGFGHRIYRTYDPRAKILKQLAEQGNPEFYAVAAKVEEVALRELLARHPERPNATNVDYYSAGVLAAAGFPKEFFSCVFAASRVVGWTAHVLEYMAKDGRILRPASEWLGPEPGAHNSSGKQN</sequence>
<name>A0A934KAY7_9BACT</name>
<dbReference type="GO" id="GO:0036440">
    <property type="term" value="F:citrate synthase activity"/>
    <property type="evidence" value="ECO:0007669"/>
    <property type="project" value="UniProtKB-EC"/>
</dbReference>
<reference evidence="8 9" key="1">
    <citation type="submission" date="2020-10" db="EMBL/GenBank/DDBJ databases">
        <title>Ca. Dormibacterota MAGs.</title>
        <authorList>
            <person name="Montgomery K."/>
        </authorList>
    </citation>
    <scope>NUCLEOTIDE SEQUENCE [LARGE SCALE GENOMIC DNA]</scope>
    <source>
        <strain evidence="8">SC8811_S16_3</strain>
    </source>
</reference>
<dbReference type="PIRSF" id="PIRSF001369">
    <property type="entry name" value="Citrate_synth"/>
    <property type="match status" value="1"/>
</dbReference>
<keyword evidence="3 5" id="KW-0808">Transferase</keyword>
<dbReference type="InterPro" id="IPR024176">
    <property type="entry name" value="Citrate_synthase_bac-typ"/>
</dbReference>
<comment type="pathway">
    <text evidence="1">Carbohydrate metabolism; tricarboxylic acid cycle.</text>
</comment>
<feature type="active site" evidence="6">
    <location>
        <position position="309"/>
    </location>
</feature>
<dbReference type="PANTHER" id="PTHR11739">
    <property type="entry name" value="CITRATE SYNTHASE"/>
    <property type="match status" value="1"/>
</dbReference>
<dbReference type="AlphaFoldDB" id="A0A934KAY7"/>
<dbReference type="InterPro" id="IPR036969">
    <property type="entry name" value="Citrate_synthase_sf"/>
</dbReference>
<accession>A0A934KAY7</accession>
<dbReference type="PANTHER" id="PTHR11739:SF23">
    <property type="entry name" value="CITRATE SYNTHASE 2-RELATED"/>
    <property type="match status" value="1"/>
</dbReference>
<dbReference type="EMBL" id="JAEKNQ010000033">
    <property type="protein sequence ID" value="MBJ7603174.1"/>
    <property type="molecule type" value="Genomic_DNA"/>
</dbReference>
<evidence type="ECO:0000256" key="2">
    <source>
        <dbReference type="ARBA" id="ARBA00010566"/>
    </source>
</evidence>
<dbReference type="InterPro" id="IPR002020">
    <property type="entry name" value="Citrate_synthase"/>
</dbReference>
<dbReference type="PROSITE" id="PS00480">
    <property type="entry name" value="CITRATE_SYNTHASE"/>
    <property type="match status" value="1"/>
</dbReference>
<protein>
    <recommendedName>
        <fullName evidence="5">Citrate synthase</fullName>
    </recommendedName>
</protein>
<evidence type="ECO:0000256" key="7">
    <source>
        <dbReference type="RuleBase" id="RU003406"/>
    </source>
</evidence>
<dbReference type="InterPro" id="IPR016142">
    <property type="entry name" value="Citrate_synth-like_lrg_a-sub"/>
</dbReference>
<evidence type="ECO:0000256" key="6">
    <source>
        <dbReference type="PIRSR" id="PIRSR001369-1"/>
    </source>
</evidence>
<dbReference type="SUPFAM" id="SSF48256">
    <property type="entry name" value="Citrate synthase"/>
    <property type="match status" value="1"/>
</dbReference>
<feature type="active site" evidence="6">
    <location>
        <position position="256"/>
    </location>
</feature>
<dbReference type="Gene3D" id="1.10.230.10">
    <property type="entry name" value="Cytochrome P450-Terp, domain 2"/>
    <property type="match status" value="1"/>
</dbReference>
<comment type="caution">
    <text evidence="8">The sequence shown here is derived from an EMBL/GenBank/DDBJ whole genome shotgun (WGS) entry which is preliminary data.</text>
</comment>
<dbReference type="Pfam" id="PF00285">
    <property type="entry name" value="Citrate_synt"/>
    <property type="match status" value="1"/>
</dbReference>
<comment type="catalytic activity">
    <reaction evidence="4">
        <text>oxaloacetate + acetyl-CoA + H2O = citrate + CoA + H(+)</text>
        <dbReference type="Rhea" id="RHEA:16845"/>
        <dbReference type="ChEBI" id="CHEBI:15377"/>
        <dbReference type="ChEBI" id="CHEBI:15378"/>
        <dbReference type="ChEBI" id="CHEBI:16452"/>
        <dbReference type="ChEBI" id="CHEBI:16947"/>
        <dbReference type="ChEBI" id="CHEBI:57287"/>
        <dbReference type="ChEBI" id="CHEBI:57288"/>
        <dbReference type="EC" id="2.3.3.16"/>
    </reaction>
</comment>
<dbReference type="InterPro" id="IPR019810">
    <property type="entry name" value="Citrate_synthase_AS"/>
</dbReference>
<dbReference type="RefSeq" id="WP_338178743.1">
    <property type="nucleotide sequence ID" value="NZ_JAEKNQ010000033.1"/>
</dbReference>
<evidence type="ECO:0000256" key="4">
    <source>
        <dbReference type="ARBA" id="ARBA00049288"/>
    </source>
</evidence>